<dbReference type="GO" id="GO:0003697">
    <property type="term" value="F:single-stranded DNA binding"/>
    <property type="evidence" value="ECO:0007669"/>
    <property type="project" value="InterPro"/>
</dbReference>
<proteinExistence type="inferred from homology"/>
<evidence type="ECO:0000313" key="5">
    <source>
        <dbReference type="Proteomes" id="UP000225598"/>
    </source>
</evidence>
<dbReference type="FunFam" id="2.40.50.140:FF:000084">
    <property type="entry name" value="Single-stranded DNA-binding protein"/>
    <property type="match status" value="1"/>
</dbReference>
<dbReference type="CDD" id="cd04496">
    <property type="entry name" value="SSB_OBF"/>
    <property type="match status" value="1"/>
</dbReference>
<dbReference type="EMBL" id="KX160206">
    <property type="protein sequence ID" value="ANT43399.1"/>
    <property type="molecule type" value="Genomic_DNA"/>
</dbReference>
<organism evidence="4 5">
    <name type="scientific">Lactococcus phage 50902</name>
    <dbReference type="NCBI Taxonomy" id="1868848"/>
    <lineage>
        <taxon>Viruses</taxon>
        <taxon>Duplodnaviria</taxon>
        <taxon>Heunggongvirae</taxon>
        <taxon>Uroviricota</taxon>
        <taxon>Caudoviricetes</taxon>
        <taxon>Vedamuthuvirus</taxon>
        <taxon>Vedamuthuvirus vv50902</taxon>
    </lineage>
</organism>
<dbReference type="GO" id="GO:0006260">
    <property type="term" value="P:DNA replication"/>
    <property type="evidence" value="ECO:0007669"/>
    <property type="project" value="InterPro"/>
</dbReference>
<reference evidence="4 5" key="1">
    <citation type="journal article" date="2017" name="BMC Genomics">
        <title>Genetic and functional characterisation of the lactococcal P335 phage-host interactions.</title>
        <authorList>
            <person name="Mahony J."/>
            <person name="Oliveira J."/>
            <person name="Collins B."/>
            <person name="Hanemaaijer L."/>
            <person name="Lugli G.A."/>
            <person name="Neve H."/>
            <person name="Ventura M."/>
            <person name="Kouwen T.R."/>
            <person name="Cambillau C."/>
            <person name="van Sinderen D."/>
        </authorList>
    </citation>
    <scope>NUCLEOTIDE SEQUENCE [LARGE SCALE GENOMIC DNA]</scope>
</reference>
<feature type="region of interest" description="Disordered" evidence="3">
    <location>
        <begin position="106"/>
        <end position="199"/>
    </location>
</feature>
<evidence type="ECO:0000256" key="1">
    <source>
        <dbReference type="ARBA" id="ARBA00023125"/>
    </source>
</evidence>
<protein>
    <submittedName>
        <fullName evidence="4">Single strand DNA binding protein</fullName>
    </submittedName>
</protein>
<keyword evidence="5" id="KW-1185">Reference proteome</keyword>
<dbReference type="NCBIfam" id="TIGR00621">
    <property type="entry name" value="ssb"/>
    <property type="match status" value="1"/>
</dbReference>
<evidence type="ECO:0000256" key="3">
    <source>
        <dbReference type="SAM" id="MobiDB-lite"/>
    </source>
</evidence>
<dbReference type="PANTHER" id="PTHR10302:SF27">
    <property type="entry name" value="SINGLE-STRANDED DNA-BINDING PROTEIN"/>
    <property type="match status" value="1"/>
</dbReference>
<dbReference type="InterPro" id="IPR012340">
    <property type="entry name" value="NA-bd_OB-fold"/>
</dbReference>
<dbReference type="Gene3D" id="2.40.50.140">
    <property type="entry name" value="Nucleic acid-binding proteins"/>
    <property type="match status" value="1"/>
</dbReference>
<feature type="compositionally biased region" description="Low complexity" evidence="3">
    <location>
        <begin position="108"/>
        <end position="181"/>
    </location>
</feature>
<evidence type="ECO:0000256" key="2">
    <source>
        <dbReference type="PROSITE-ProRule" id="PRU00252"/>
    </source>
</evidence>
<evidence type="ECO:0000313" key="4">
    <source>
        <dbReference type="EMBL" id="ANT43399.1"/>
    </source>
</evidence>
<dbReference type="InterPro" id="IPR000424">
    <property type="entry name" value="Primosome_PriB/ssb"/>
</dbReference>
<dbReference type="Proteomes" id="UP000225598">
    <property type="component" value="Segment"/>
</dbReference>
<dbReference type="PROSITE" id="PS50935">
    <property type="entry name" value="SSB"/>
    <property type="match status" value="1"/>
</dbReference>
<keyword evidence="1 2" id="KW-0238">DNA-binding</keyword>
<dbReference type="HAMAP" id="MF_00984">
    <property type="entry name" value="SSB"/>
    <property type="match status" value="1"/>
</dbReference>
<dbReference type="SUPFAM" id="SSF50249">
    <property type="entry name" value="Nucleic acid-binding proteins"/>
    <property type="match status" value="1"/>
</dbReference>
<accession>A0A1P8BKJ5</accession>
<name>A0A1P8BKJ5_9CAUD</name>
<dbReference type="InterPro" id="IPR011344">
    <property type="entry name" value="ssDNA-bd"/>
</dbReference>
<dbReference type="Pfam" id="PF00436">
    <property type="entry name" value="SSB"/>
    <property type="match status" value="1"/>
</dbReference>
<gene>
    <name evidence="4" type="ORF">DS50902_09</name>
</gene>
<dbReference type="GO" id="GO:0009295">
    <property type="term" value="C:nucleoid"/>
    <property type="evidence" value="ECO:0007669"/>
    <property type="project" value="TreeGrafter"/>
</dbReference>
<sequence>MINNVVLVGRLTKDVELRYTPQNQATATFSLAVSRSFKNANGERETDFINCVIWRQQAENMANFTHKGSLIGITGRIQTRNYENQQGQRVYVTEVVADSFQLLESRSQGQQQQQQGNYNQNQNNYQNQGQQNTVQQQHNQGNYQRQPQGNYQRQPQGNYQRQPQGNYQNQQQSAQQRAQQPDPNFGGAPMEINDEDLPF</sequence>
<dbReference type="PANTHER" id="PTHR10302">
    <property type="entry name" value="SINGLE-STRANDED DNA-BINDING PROTEIN"/>
    <property type="match status" value="1"/>
</dbReference>